<dbReference type="STRING" id="447689.BA195_08025"/>
<sequence>MKKHIITLIFILNTFFIFGQVLPGTLSVAGQPFIIESTFELPTEAGDGQSGIASESGINGQEISFVLNPTLLGPIPTTSEQNCTANVYLYKVFMHTEAIPNGVLIEARASTGGTAVPVSSPYDILNIPFGPRAVTLENGGAYITLPDDGSQAIKVFEFVGCRENVPVQFRVKAKSKVSTDLISNVNIFYTITATIN</sequence>
<accession>A0A1B9XZ57</accession>
<reference evidence="1 2" key="1">
    <citation type="submission" date="2016-06" db="EMBL/GenBank/DDBJ databases">
        <title>Draft Genome Sequence of Tenacibaculum soleae UCD-KL19.</title>
        <authorList>
            <person name="Eisen J.A."/>
            <person name="Coil D.A."/>
            <person name="Lujan K.M."/>
        </authorList>
    </citation>
    <scope>NUCLEOTIDE SEQUENCE [LARGE SCALE GENOMIC DNA]</scope>
    <source>
        <strain evidence="1 2">UCD-KL19</strain>
    </source>
</reference>
<comment type="caution">
    <text evidence="1">The sequence shown here is derived from an EMBL/GenBank/DDBJ whole genome shotgun (WGS) entry which is preliminary data.</text>
</comment>
<name>A0A1B9XZ57_9FLAO</name>
<keyword evidence="2" id="KW-1185">Reference proteome</keyword>
<gene>
    <name evidence="1" type="ORF">BA195_08025</name>
</gene>
<protein>
    <submittedName>
        <fullName evidence="1">Uncharacterized protein</fullName>
    </submittedName>
</protein>
<dbReference type="EMBL" id="MAKX01000002">
    <property type="protein sequence ID" value="OCK42845.1"/>
    <property type="molecule type" value="Genomic_DNA"/>
</dbReference>
<dbReference type="AlphaFoldDB" id="A0A1B9XZ57"/>
<organism evidence="1 2">
    <name type="scientific">Tenacibaculum soleae</name>
    <dbReference type="NCBI Taxonomy" id="447689"/>
    <lineage>
        <taxon>Bacteria</taxon>
        <taxon>Pseudomonadati</taxon>
        <taxon>Bacteroidota</taxon>
        <taxon>Flavobacteriia</taxon>
        <taxon>Flavobacteriales</taxon>
        <taxon>Flavobacteriaceae</taxon>
        <taxon>Tenacibaculum</taxon>
    </lineage>
</organism>
<dbReference type="RefSeq" id="WP_068704283.1">
    <property type="nucleotide sequence ID" value="NZ_MAKX01000002.1"/>
</dbReference>
<dbReference type="Proteomes" id="UP000093186">
    <property type="component" value="Unassembled WGS sequence"/>
</dbReference>
<evidence type="ECO:0000313" key="1">
    <source>
        <dbReference type="EMBL" id="OCK42845.1"/>
    </source>
</evidence>
<dbReference type="OrthoDB" id="1445574at2"/>
<proteinExistence type="predicted"/>
<evidence type="ECO:0000313" key="2">
    <source>
        <dbReference type="Proteomes" id="UP000093186"/>
    </source>
</evidence>